<dbReference type="EMBL" id="JAVFKN010000031">
    <property type="protein sequence ID" value="MDQ5770472.1"/>
    <property type="molecule type" value="Genomic_DNA"/>
</dbReference>
<reference evidence="8 9" key="1">
    <citation type="submission" date="2023-08" db="EMBL/GenBank/DDBJ databases">
        <title>New molecular markers tilS and rpoB for phylogenetic and monitoring studies of the genus Thiothrix biodiversity.</title>
        <authorList>
            <person name="Ravin N.V."/>
            <person name="Smolyakov D."/>
            <person name="Markov N.D."/>
            <person name="Beletsky A.V."/>
            <person name="Mardanov A.V."/>
            <person name="Rudenko T.S."/>
            <person name="Grabovich M.Y."/>
        </authorList>
    </citation>
    <scope>NUCLEOTIDE SEQUENCE</scope>
    <source>
        <strain evidence="8">DNT52</strain>
        <strain evidence="7 9">H33</strain>
    </source>
</reference>
<dbReference type="PANTHER" id="PTHR30629">
    <property type="entry name" value="PROPHAGE INTEGRASE"/>
    <property type="match status" value="1"/>
</dbReference>
<dbReference type="GO" id="GO:0003677">
    <property type="term" value="F:DNA binding"/>
    <property type="evidence" value="ECO:0007669"/>
    <property type="project" value="UniProtKB-KW"/>
</dbReference>
<dbReference type="Gene3D" id="1.10.150.130">
    <property type="match status" value="1"/>
</dbReference>
<organism evidence="8">
    <name type="scientific">Thiothrix subterranea</name>
    <dbReference type="NCBI Taxonomy" id="2735563"/>
    <lineage>
        <taxon>Bacteria</taxon>
        <taxon>Pseudomonadati</taxon>
        <taxon>Pseudomonadota</taxon>
        <taxon>Gammaproteobacteria</taxon>
        <taxon>Thiotrichales</taxon>
        <taxon>Thiotrichaceae</taxon>
        <taxon>Thiothrix</taxon>
    </lineage>
</organism>
<accession>A0AA51MMW5</accession>
<dbReference type="Pfam" id="PF00589">
    <property type="entry name" value="Phage_integrase"/>
    <property type="match status" value="1"/>
</dbReference>
<sequence length="429" mass="48775">MIDTDSEQAPTPDNAPKHTASTDKEAQTANPKDKLYRLTYGDGLQLEVRPNGKKYWIHRYINPTTKKQTVYTIGQYRNDKKPPHVTLLQARTKLYEIKGLIKQGIDANTHRHRTKIQETANTFKEVALEWHDNQLNRWTESNAAQVLRCLEADIFPNIGGRAIASLDALDFLQVIRIKEGKGALDKAAKVKQRMSAVMRYAVATGKVKYNPIPDLGAAMKAKPKDKHFNALNLGNLPDFLRELAAYRPEVTRRALQFTLLTFARTGTIRAAQWQEIDWNNALWNIPAEHMKMHQAHIIPLSRQALKLLEEVRVFTGDSEFIFYANPNDITKGLSANALLAVLRHMGWNDRTTVHGFRALASSVLHESGYPPHIIEKQLAHADHNKIAGAYRYMAQYMPERVAMMQFWADFLDSQQHGAKVIPFRTHAAT</sequence>
<dbReference type="Proteomes" id="UP001223336">
    <property type="component" value="Unassembled WGS sequence"/>
</dbReference>
<feature type="region of interest" description="Disordered" evidence="5">
    <location>
        <begin position="1"/>
        <end position="33"/>
    </location>
</feature>
<keyword evidence="4" id="KW-0233">DNA recombination</keyword>
<dbReference type="InterPro" id="IPR053876">
    <property type="entry name" value="Phage_int_M"/>
</dbReference>
<dbReference type="Gene3D" id="3.30.160.390">
    <property type="entry name" value="Integrase, DNA-binding domain"/>
    <property type="match status" value="1"/>
</dbReference>
<dbReference type="InterPro" id="IPR010998">
    <property type="entry name" value="Integrase_recombinase_N"/>
</dbReference>
<dbReference type="InterPro" id="IPR013762">
    <property type="entry name" value="Integrase-like_cat_sf"/>
</dbReference>
<dbReference type="InterPro" id="IPR002104">
    <property type="entry name" value="Integrase_catalytic"/>
</dbReference>
<keyword evidence="9" id="KW-1185">Reference proteome</keyword>
<dbReference type="Proteomes" id="UP001229862">
    <property type="component" value="Chromosome"/>
</dbReference>
<evidence type="ECO:0000313" key="9">
    <source>
        <dbReference type="Proteomes" id="UP001223336"/>
    </source>
</evidence>
<dbReference type="PANTHER" id="PTHR30629:SF2">
    <property type="entry name" value="PROPHAGE INTEGRASE INTS-RELATED"/>
    <property type="match status" value="1"/>
</dbReference>
<dbReference type="CDD" id="cd00801">
    <property type="entry name" value="INT_P4_C"/>
    <property type="match status" value="1"/>
</dbReference>
<keyword evidence="3" id="KW-0238">DNA-binding</keyword>
<evidence type="ECO:0000256" key="2">
    <source>
        <dbReference type="ARBA" id="ARBA00022908"/>
    </source>
</evidence>
<dbReference type="InterPro" id="IPR011010">
    <property type="entry name" value="DNA_brk_join_enz"/>
</dbReference>
<feature type="domain" description="Tyr recombinase" evidence="6">
    <location>
        <begin position="226"/>
        <end position="412"/>
    </location>
</feature>
<gene>
    <name evidence="7" type="ORF">RCC75_18235</name>
    <name evidence="8" type="ORF">RCG00_21530</name>
</gene>
<dbReference type="EMBL" id="CP133217">
    <property type="protein sequence ID" value="WML86850.1"/>
    <property type="molecule type" value="Genomic_DNA"/>
</dbReference>
<dbReference type="AlphaFoldDB" id="A0AA51MMW5"/>
<dbReference type="Pfam" id="PF22022">
    <property type="entry name" value="Phage_int_M"/>
    <property type="match status" value="1"/>
</dbReference>
<evidence type="ECO:0000256" key="4">
    <source>
        <dbReference type="ARBA" id="ARBA00023172"/>
    </source>
</evidence>
<keyword evidence="2" id="KW-0229">DNA integration</keyword>
<evidence type="ECO:0000256" key="5">
    <source>
        <dbReference type="SAM" id="MobiDB-lite"/>
    </source>
</evidence>
<dbReference type="PROSITE" id="PS51898">
    <property type="entry name" value="TYR_RECOMBINASE"/>
    <property type="match status" value="1"/>
</dbReference>
<dbReference type="Gene3D" id="1.10.443.10">
    <property type="entry name" value="Intergrase catalytic core"/>
    <property type="match status" value="1"/>
</dbReference>
<evidence type="ECO:0000256" key="3">
    <source>
        <dbReference type="ARBA" id="ARBA00023125"/>
    </source>
</evidence>
<evidence type="ECO:0000313" key="7">
    <source>
        <dbReference type="EMBL" id="MDQ5770472.1"/>
    </source>
</evidence>
<name>A0AA51MMW5_9GAMM</name>
<dbReference type="SUPFAM" id="SSF56349">
    <property type="entry name" value="DNA breaking-rejoining enzymes"/>
    <property type="match status" value="1"/>
</dbReference>
<dbReference type="InterPro" id="IPR025166">
    <property type="entry name" value="Integrase_DNA_bind_dom"/>
</dbReference>
<evidence type="ECO:0000256" key="1">
    <source>
        <dbReference type="ARBA" id="ARBA00008857"/>
    </source>
</evidence>
<dbReference type="InterPro" id="IPR050808">
    <property type="entry name" value="Phage_Integrase"/>
</dbReference>
<evidence type="ECO:0000259" key="6">
    <source>
        <dbReference type="PROSITE" id="PS51898"/>
    </source>
</evidence>
<dbReference type="GO" id="GO:0006310">
    <property type="term" value="P:DNA recombination"/>
    <property type="evidence" value="ECO:0007669"/>
    <property type="project" value="UniProtKB-KW"/>
</dbReference>
<comment type="similarity">
    <text evidence="1">Belongs to the 'phage' integrase family.</text>
</comment>
<evidence type="ECO:0000313" key="8">
    <source>
        <dbReference type="EMBL" id="WML86850.1"/>
    </source>
</evidence>
<proteinExistence type="inferred from homology"/>
<feature type="compositionally biased region" description="Basic and acidic residues" evidence="5">
    <location>
        <begin position="20"/>
        <end position="33"/>
    </location>
</feature>
<dbReference type="GO" id="GO:0015074">
    <property type="term" value="P:DNA integration"/>
    <property type="evidence" value="ECO:0007669"/>
    <property type="project" value="UniProtKB-KW"/>
</dbReference>
<dbReference type="InterPro" id="IPR038488">
    <property type="entry name" value="Integrase_DNA-bd_sf"/>
</dbReference>
<dbReference type="Pfam" id="PF13356">
    <property type="entry name" value="Arm-DNA-bind_3"/>
    <property type="match status" value="1"/>
</dbReference>
<protein>
    <submittedName>
        <fullName evidence="8">Tyrosine-type recombinase/integrase</fullName>
    </submittedName>
</protein>
<dbReference type="RefSeq" id="WP_308136176.1">
    <property type="nucleotide sequence ID" value="NZ_CP133197.1"/>
</dbReference>